<dbReference type="Pfam" id="PF18962">
    <property type="entry name" value="Por_Secre_tail"/>
    <property type="match status" value="1"/>
</dbReference>
<comment type="caution">
    <text evidence="3">The sequence shown here is derived from an EMBL/GenBank/DDBJ whole genome shotgun (WGS) entry which is preliminary data.</text>
</comment>
<dbReference type="Proteomes" id="UP000717634">
    <property type="component" value="Unassembled WGS sequence"/>
</dbReference>
<dbReference type="Gene3D" id="2.60.120.200">
    <property type="match status" value="1"/>
</dbReference>
<dbReference type="Gene3D" id="2.60.40.10">
    <property type="entry name" value="Immunoglobulins"/>
    <property type="match status" value="2"/>
</dbReference>
<dbReference type="InterPro" id="IPR011635">
    <property type="entry name" value="CARDB"/>
</dbReference>
<feature type="domain" description="Fibronectin type-III" evidence="2">
    <location>
        <begin position="556"/>
        <end position="646"/>
    </location>
</feature>
<keyword evidence="1" id="KW-0732">Signal</keyword>
<keyword evidence="4" id="KW-1185">Reference proteome</keyword>
<dbReference type="SUPFAM" id="SSF49265">
    <property type="entry name" value="Fibronectin type III"/>
    <property type="match status" value="1"/>
</dbReference>
<evidence type="ECO:0000313" key="4">
    <source>
        <dbReference type="Proteomes" id="UP000717634"/>
    </source>
</evidence>
<dbReference type="PROSITE" id="PS50853">
    <property type="entry name" value="FN3"/>
    <property type="match status" value="1"/>
</dbReference>
<dbReference type="InterPro" id="IPR026444">
    <property type="entry name" value="Secre_tail"/>
</dbReference>
<name>A0ABX1HEZ8_9BACT</name>
<feature type="chain" id="PRO_5045264143" description="Fibronectin type-III domain-containing protein" evidence="1">
    <location>
        <begin position="34"/>
        <end position="916"/>
    </location>
</feature>
<dbReference type="NCBIfam" id="TIGR04183">
    <property type="entry name" value="Por_Secre_tail"/>
    <property type="match status" value="1"/>
</dbReference>
<dbReference type="Pfam" id="PF07705">
    <property type="entry name" value="CARDB"/>
    <property type="match status" value="1"/>
</dbReference>
<dbReference type="Pfam" id="PF00041">
    <property type="entry name" value="fn3"/>
    <property type="match status" value="1"/>
</dbReference>
<evidence type="ECO:0000259" key="2">
    <source>
        <dbReference type="PROSITE" id="PS50853"/>
    </source>
</evidence>
<dbReference type="InterPro" id="IPR036116">
    <property type="entry name" value="FN3_sf"/>
</dbReference>
<dbReference type="EMBL" id="JAAVTK010000002">
    <property type="protein sequence ID" value="NKI88605.1"/>
    <property type="molecule type" value="Genomic_DNA"/>
</dbReference>
<feature type="signal peptide" evidence="1">
    <location>
        <begin position="1"/>
        <end position="33"/>
    </location>
</feature>
<reference evidence="3 4" key="1">
    <citation type="submission" date="2020-03" db="EMBL/GenBank/DDBJ databases">
        <title>Genomic Encyclopedia of Type Strains, Phase IV (KMG-V): Genome sequencing to study the core and pangenomes of soil and plant-associated prokaryotes.</title>
        <authorList>
            <person name="Whitman W."/>
        </authorList>
    </citation>
    <scope>NUCLEOTIDE SEQUENCE [LARGE SCALE GENOMIC DNA]</scope>
    <source>
        <strain evidence="3 4">1B</strain>
    </source>
</reference>
<gene>
    <name evidence="3" type="ORF">HBN54_001192</name>
</gene>
<dbReference type="InterPro" id="IPR003961">
    <property type="entry name" value="FN3_dom"/>
</dbReference>
<dbReference type="RefSeq" id="WP_168672216.1">
    <property type="nucleotide sequence ID" value="NZ_JAAVTK010000002.1"/>
</dbReference>
<dbReference type="CDD" id="cd00063">
    <property type="entry name" value="FN3"/>
    <property type="match status" value="1"/>
</dbReference>
<protein>
    <recommendedName>
        <fullName evidence="2">Fibronectin type-III domain-containing protein</fullName>
    </recommendedName>
</protein>
<evidence type="ECO:0000313" key="3">
    <source>
        <dbReference type="EMBL" id="NKI88605.1"/>
    </source>
</evidence>
<organism evidence="3 4">
    <name type="scientific">Hymenobacter artigasi</name>
    <dbReference type="NCBI Taxonomy" id="2719616"/>
    <lineage>
        <taxon>Bacteria</taxon>
        <taxon>Pseudomonadati</taxon>
        <taxon>Bacteroidota</taxon>
        <taxon>Cytophagia</taxon>
        <taxon>Cytophagales</taxon>
        <taxon>Hymenobacteraceae</taxon>
        <taxon>Hymenobacter</taxon>
    </lineage>
</organism>
<sequence length="916" mass="94006">MIESYNRKTWASRLQKAGLAVLVAGGAAGAAQAQTLNYTPSTAVNVAGTYTDLGTTGTAIATANTDDDNSAAQAIGFSFNFNGIAFTQFVLNTNGLIRLGSAAPSSVAAFPPFAQTPESGPISGTNAADVNLIAPFNLDLGPGTAGGTEYRVVTTGTAPNRVCTIQWKNVADKPQAASSTIATVIATQFDNFSFQVKLYETTNNVEFVYGTATASTGVSNAKYAAVGIKGAVPASSVLATKASTGLWSAATFMVGPYLASSAGNAHNVRQTALPDAGRTYRFAPTPTSDAAVSVIYTLGKIASPGALPHAVRAVVTNAGVSAQTNLDVTLNVTGANTFTDTKRVASLAAGASTTVTFASYPATLAAGTNTVTVTVPADGNNNNNTATYGQLVTANRVSYTDPVAAATGGIGLGNAILASKYTLPAATTIGDVVLTFAAATGTTTNTAPYQLVIYDASAPGGLPGALLYTSPTQNRTTAGGTVTLTVPNIAVPTSFFVGVKETSATNMSLSYQLETPIRPGTFFYLPGGTATWLDFAPNNSFRFAIEFGTVTPNCVPPTTLSVGNVTATGASVFFTAPATGASNYEVLYGPAGFALSTGTLVTSTTAPVPLSGLTPATTYQVYVRSNCTAGGSSSYATPVTFTTPCSPTQTVAAFPYSQDFDTLIPGQSLPCGFSVLDANADGATWAVSATNPNSGANSIRYRGLVLNNVVANDWFFTPPLALLATSRYQVAFRYRGEGIANSPSNYTESLEVKSGTAATVAAQTNLLYNNTAITNTNYALANGTSVPVVALLPAGASTQYVGFHVKSLANQGNLYIDDVAVTAVSITATSEALLRAVSVFPNPSTTGVFDLEIHGANAKGSLDVQVTNTLGQRVYTGAARDNYTNRLDLSSLAAGIYYLQVRNGDERLTSQVSIVK</sequence>
<evidence type="ECO:0000256" key="1">
    <source>
        <dbReference type="SAM" id="SignalP"/>
    </source>
</evidence>
<dbReference type="SMART" id="SM00060">
    <property type="entry name" value="FN3"/>
    <property type="match status" value="1"/>
</dbReference>
<proteinExistence type="predicted"/>
<accession>A0ABX1HEZ8</accession>
<dbReference type="InterPro" id="IPR013783">
    <property type="entry name" value="Ig-like_fold"/>
</dbReference>